<reference evidence="4" key="1">
    <citation type="submission" date="2020-09" db="EMBL/GenBank/DDBJ databases">
        <title>New species isolated from human feces.</title>
        <authorList>
            <person name="Kitahara M."/>
            <person name="Shigeno Y."/>
            <person name="Shime M."/>
            <person name="Matsumoto Y."/>
            <person name="Nakamura S."/>
            <person name="Motooka D."/>
            <person name="Fukuoka S."/>
            <person name="Nishikawa H."/>
            <person name="Benno Y."/>
        </authorList>
    </citation>
    <scope>NUCLEOTIDE SEQUENCE</scope>
    <source>
        <strain evidence="4">MM59</strain>
        <plasmid evidence="4">pMM59_01</plasmid>
    </source>
</reference>
<dbReference type="AlphaFoldDB" id="A0A830QSI6"/>
<dbReference type="RefSeq" id="WP_213543816.1">
    <property type="nucleotide sequence ID" value="NZ_AP023421.1"/>
</dbReference>
<evidence type="ECO:0000259" key="3">
    <source>
        <dbReference type="Pfam" id="PF18705"/>
    </source>
</evidence>
<dbReference type="InterPro" id="IPR025436">
    <property type="entry name" value="DUF4179"/>
</dbReference>
<dbReference type="Pfam" id="PF18705">
    <property type="entry name" value="DUF5643"/>
    <property type="match status" value="1"/>
</dbReference>
<dbReference type="KEGG" id="pfaa:MM59RIKEN_31750"/>
<keyword evidence="5" id="KW-1185">Reference proteome</keyword>
<geneLocation type="plasmid" evidence="4 5">
    <name>pMM59_01</name>
</geneLocation>
<keyword evidence="1" id="KW-0472">Membrane</keyword>
<evidence type="ECO:0008006" key="6">
    <source>
        <dbReference type="Google" id="ProtNLM"/>
    </source>
</evidence>
<dbReference type="InterPro" id="IPR040680">
    <property type="entry name" value="DUF5643"/>
</dbReference>
<sequence>MNRKEEYRALLSELEQLPPELEQTVERAVRRKRKLRNKRRFWGIPVGSLAACFLGFVLLVNLFPPFARACGNVPVLRELAEAVAWSPSLSAAVQHDYVQPIGQTKTEMGFTASVEYVIVDRKQVSMFYTLEYDAALWEQVHVDYEYGDLHGWAGDAGTLWQKPGELREISMNFVDQDVPATLDLALKISAEPRTDQSAGPTEYVGNSLFEEPHYEEPDYLAELTFTLEFDPSYTAQGTVIPVNADFTLDGQRFTLTEVELYPTHLRVNLEDDPTNTAWLRGVDLYLENEHGERFGSSINGITASGDPDGEGYATFWLDSPFFSQGEHLTLYISGADWKDKDAPRVRVDLGTGTAEHLPDGIQFLRAEQQAEGWIVYFTMPRETNGSLYNNFSGGFWDEAGNHYEIWQFGHTYGYRDPVTGETVEEDTMFTENFPLAGFEGDVVYLEPNRNRTTDFSIPVSIPIS</sequence>
<gene>
    <name evidence="4" type="ORF">MM59RIKEN_31750</name>
</gene>
<keyword evidence="1" id="KW-0812">Transmembrane</keyword>
<feature type="transmembrane region" description="Helical" evidence="1">
    <location>
        <begin position="41"/>
        <end position="63"/>
    </location>
</feature>
<protein>
    <recommendedName>
        <fullName evidence="6">DUF4179 domain-containing protein</fullName>
    </recommendedName>
</protein>
<evidence type="ECO:0000256" key="1">
    <source>
        <dbReference type="SAM" id="Phobius"/>
    </source>
</evidence>
<feature type="domain" description="DUF4179" evidence="2">
    <location>
        <begin position="38"/>
        <end position="131"/>
    </location>
</feature>
<evidence type="ECO:0000313" key="4">
    <source>
        <dbReference type="EMBL" id="BCK85856.1"/>
    </source>
</evidence>
<name>A0A830QSI6_9FIRM</name>
<evidence type="ECO:0000313" key="5">
    <source>
        <dbReference type="Proteomes" id="UP000679848"/>
    </source>
</evidence>
<dbReference type="Pfam" id="PF13786">
    <property type="entry name" value="DUF4179"/>
    <property type="match status" value="1"/>
</dbReference>
<organism evidence="4 5">
    <name type="scientific">Pusillibacter faecalis</name>
    <dbReference type="NCBI Taxonomy" id="2714358"/>
    <lineage>
        <taxon>Bacteria</taxon>
        <taxon>Bacillati</taxon>
        <taxon>Bacillota</taxon>
        <taxon>Clostridia</taxon>
        <taxon>Eubacteriales</taxon>
        <taxon>Oscillospiraceae</taxon>
        <taxon>Pusillibacter</taxon>
    </lineage>
</organism>
<feature type="domain" description="DUF5643" evidence="3">
    <location>
        <begin position="238"/>
        <end position="341"/>
    </location>
</feature>
<keyword evidence="4" id="KW-0614">Plasmid</keyword>
<keyword evidence="1" id="KW-1133">Transmembrane helix</keyword>
<dbReference type="EMBL" id="AP023421">
    <property type="protein sequence ID" value="BCK85856.1"/>
    <property type="molecule type" value="Genomic_DNA"/>
</dbReference>
<dbReference type="Proteomes" id="UP000679848">
    <property type="component" value="Plasmid pMM59_01"/>
</dbReference>
<proteinExistence type="predicted"/>
<accession>A0A830QSI6</accession>
<evidence type="ECO:0000259" key="2">
    <source>
        <dbReference type="Pfam" id="PF13786"/>
    </source>
</evidence>